<comment type="caution">
    <text evidence="2">The sequence shown here is derived from an EMBL/GenBank/DDBJ whole genome shotgun (WGS) entry which is preliminary data.</text>
</comment>
<name>A0ABQ8TZY8_PERAM</name>
<gene>
    <name evidence="2" type="ORF">ANN_03841</name>
</gene>
<feature type="region of interest" description="Disordered" evidence="1">
    <location>
        <begin position="41"/>
        <end position="99"/>
    </location>
</feature>
<dbReference type="Proteomes" id="UP001148838">
    <property type="component" value="Unassembled WGS sequence"/>
</dbReference>
<proteinExistence type="predicted"/>
<feature type="compositionally biased region" description="Polar residues" evidence="1">
    <location>
        <begin position="41"/>
        <end position="70"/>
    </location>
</feature>
<reference evidence="2 3" key="1">
    <citation type="journal article" date="2022" name="Allergy">
        <title>Genome assembly and annotation of Periplaneta americana reveal a comprehensive cockroach allergen profile.</title>
        <authorList>
            <person name="Wang L."/>
            <person name="Xiong Q."/>
            <person name="Saelim N."/>
            <person name="Wang L."/>
            <person name="Nong W."/>
            <person name="Wan A.T."/>
            <person name="Shi M."/>
            <person name="Liu X."/>
            <person name="Cao Q."/>
            <person name="Hui J.H.L."/>
            <person name="Sookrung N."/>
            <person name="Leung T.F."/>
            <person name="Tungtrongchitr A."/>
            <person name="Tsui S.K.W."/>
        </authorList>
    </citation>
    <scope>NUCLEOTIDE SEQUENCE [LARGE SCALE GENOMIC DNA]</scope>
    <source>
        <strain evidence="2">PWHHKU_190912</strain>
    </source>
</reference>
<keyword evidence="3" id="KW-1185">Reference proteome</keyword>
<evidence type="ECO:0000313" key="2">
    <source>
        <dbReference type="EMBL" id="KAJ4452321.1"/>
    </source>
</evidence>
<organism evidence="2 3">
    <name type="scientific">Periplaneta americana</name>
    <name type="common">American cockroach</name>
    <name type="synonym">Blatta americana</name>
    <dbReference type="NCBI Taxonomy" id="6978"/>
    <lineage>
        <taxon>Eukaryota</taxon>
        <taxon>Metazoa</taxon>
        <taxon>Ecdysozoa</taxon>
        <taxon>Arthropoda</taxon>
        <taxon>Hexapoda</taxon>
        <taxon>Insecta</taxon>
        <taxon>Pterygota</taxon>
        <taxon>Neoptera</taxon>
        <taxon>Polyneoptera</taxon>
        <taxon>Dictyoptera</taxon>
        <taxon>Blattodea</taxon>
        <taxon>Blattoidea</taxon>
        <taxon>Blattidae</taxon>
        <taxon>Blattinae</taxon>
        <taxon>Periplaneta</taxon>
    </lineage>
</organism>
<evidence type="ECO:0000313" key="3">
    <source>
        <dbReference type="Proteomes" id="UP001148838"/>
    </source>
</evidence>
<sequence>MCSWAFSWRKMLSTSTPSGSWSKSSSITCNTDIVAHIVGGSQSADSGVSQSADSENSWSADSEGSQSTDSENSRSADSEGSQSADSENSRSADSEGSQSADSGVLSQLIQGVLSQLILRIPGQLIQGVLSQLIQGVPSQLIQGVLNEFDALKNGAPAMSVTDVIGRTATATGVSRASVYRMLDEKINADSTGTEIRTPGRTFLMEKPDIVAKRFHYLRKMQELRASGRPTVYLDETWLNVNHITGKVTFRPDDVTLLFQSKVTPENWRKACESVEKEEKFYWEKDGLIGEVIDRFVINIGEIDSEDEGCEHSRGEQASTDMMEGIAPMPTTPQYSLGQEFKLPPCNKFHVEHVAGCSKLYSHPDRQRKLFSESSRKTKRRKTEHLREAVDPAALALATQISLKSSVSGVAMAALDINTNSYLEKDNSIVTVTSWVQCEKSVLGKSSTLFNQILQARYINRVAIKKKKIEDVGKILQYIPQEYLSFYEERQTWPTYDAEEGADDDDDDDV</sequence>
<accession>A0ABQ8TZY8</accession>
<protein>
    <submittedName>
        <fullName evidence="2">Uncharacterized protein</fullName>
    </submittedName>
</protein>
<evidence type="ECO:0000256" key="1">
    <source>
        <dbReference type="SAM" id="MobiDB-lite"/>
    </source>
</evidence>
<dbReference type="EMBL" id="JAJSOF020000001">
    <property type="protein sequence ID" value="KAJ4452321.1"/>
    <property type="molecule type" value="Genomic_DNA"/>
</dbReference>